<sequence length="56" mass="7082">MRPVRIYLKPKVHVSEQDLHLYTIFLWKEYHVDFLANRFNYDETKGKYVYFFEVMY</sequence>
<accession>E3PZ59</accession>
<organism evidence="1 2">
    <name type="scientific">Roseovarius sp. 217 phage 1</name>
    <dbReference type="NCBI Taxonomy" id="874471"/>
    <lineage>
        <taxon>Viruses</taxon>
        <taxon>Duplodnaviria</taxon>
        <taxon>Heunggongvirae</taxon>
        <taxon>Uroviricota</taxon>
        <taxon>Caudoviricetes</taxon>
        <taxon>Schitoviridae</taxon>
        <taxon>Rhodovirinae</taxon>
        <taxon>Plymouthvirus</taxon>
        <taxon>Roseovarius Plymouth podovirus 1</taxon>
    </lineage>
</organism>
<name>E3PZ59_9CAUD</name>
<dbReference type="Proteomes" id="UP000258344">
    <property type="component" value="Segment"/>
</dbReference>
<reference evidence="1 2" key="1">
    <citation type="journal article" date="2014" name="Front. Microbiol.">
        <title>Comparative genomics defines the core genome of the growing N4-like phage genus and identifies N4-like Roseophage specific genes.</title>
        <authorList>
            <person name="Chan J.Z."/>
            <person name="Millard A.D."/>
            <person name="Mann N.H."/>
            <person name="Schafer H."/>
        </authorList>
    </citation>
    <scope>NUCLEOTIDE SEQUENCE [LARGE SCALE GENOMIC DNA]</scope>
</reference>
<proteinExistence type="predicted"/>
<evidence type="ECO:0000313" key="1">
    <source>
        <dbReference type="EMBL" id="CBW47010.1"/>
    </source>
</evidence>
<protein>
    <submittedName>
        <fullName evidence="1">Uncharacterized protein</fullName>
    </submittedName>
</protein>
<evidence type="ECO:0000313" key="2">
    <source>
        <dbReference type="Proteomes" id="UP000258344"/>
    </source>
</evidence>
<dbReference type="EMBL" id="FR682616">
    <property type="protein sequence ID" value="CBW47010.1"/>
    <property type="molecule type" value="Genomic_DNA"/>
</dbReference>